<proteinExistence type="predicted"/>
<protein>
    <submittedName>
        <fullName evidence="2">Uncharacterized protein</fullName>
    </submittedName>
</protein>
<dbReference type="RefSeq" id="WP_135037051.1">
    <property type="nucleotide sequence ID" value="NZ_CACRSU010000017.1"/>
</dbReference>
<organism evidence="2">
    <name type="scientific">Bacteroides intestinalis</name>
    <dbReference type="NCBI Taxonomy" id="329854"/>
    <lineage>
        <taxon>Bacteria</taxon>
        <taxon>Pseudomonadati</taxon>
        <taxon>Bacteroidota</taxon>
        <taxon>Bacteroidia</taxon>
        <taxon>Bacteroidales</taxon>
        <taxon>Bacteroidaceae</taxon>
        <taxon>Bacteroides</taxon>
    </lineage>
</organism>
<dbReference type="AlphaFoldDB" id="A0A6N2UHM2"/>
<feature type="coiled-coil region" evidence="1">
    <location>
        <begin position="138"/>
        <end position="165"/>
    </location>
</feature>
<dbReference type="EMBL" id="CACRSU010000017">
    <property type="protein sequence ID" value="VYT16312.1"/>
    <property type="molecule type" value="Genomic_DNA"/>
</dbReference>
<name>A0A6N2UHM2_9BACE</name>
<reference evidence="2" key="1">
    <citation type="submission" date="2019-11" db="EMBL/GenBank/DDBJ databases">
        <authorList>
            <person name="Feng L."/>
        </authorList>
    </citation>
    <scope>NUCLEOTIDE SEQUENCE</scope>
    <source>
        <strain evidence="2">BintestinalisLFYP9</strain>
    </source>
</reference>
<evidence type="ECO:0000256" key="1">
    <source>
        <dbReference type="SAM" id="Coils"/>
    </source>
</evidence>
<gene>
    <name evidence="2" type="ORF">BILFYP9_02037</name>
</gene>
<evidence type="ECO:0000313" key="2">
    <source>
        <dbReference type="EMBL" id="VYT16312.1"/>
    </source>
</evidence>
<accession>A0A6N2UHM2</accession>
<keyword evidence="1" id="KW-0175">Coiled coil</keyword>
<sequence>MAQETDIGKSWEEIVRAYAKAERELGVKVYCVLRICKKVNGEEIVLHRYDMPREILQRWRWVINWRMAKLTCENPRAHIYETLSFYDKTSGEAYGFNSDLSRLTALKGRITLQENRIKDYIEANKDNLFFDETNDPQLVKVRKKLERARKNVANAEARLRTKVEQKIAGK</sequence>